<accession>A0A497XGY1</accession>
<dbReference type="EMBL" id="RCCI01000005">
    <property type="protein sequence ID" value="RLJ65328.1"/>
    <property type="molecule type" value="Genomic_DNA"/>
</dbReference>
<dbReference type="RefSeq" id="WP_121242093.1">
    <property type="nucleotide sequence ID" value="NZ_BHVV01000008.1"/>
</dbReference>
<name>A0A497XGY1_9PROT</name>
<dbReference type="AlphaFoldDB" id="A0A497XGY1"/>
<reference evidence="1 2" key="1">
    <citation type="submission" date="2018-10" db="EMBL/GenBank/DDBJ databases">
        <title>Genomic Encyclopedia of Type Strains, Phase IV (KMG-IV): sequencing the most valuable type-strain genomes for metagenomic binning, comparative biology and taxonomic classification.</title>
        <authorList>
            <person name="Goeker M."/>
        </authorList>
    </citation>
    <scope>NUCLEOTIDE SEQUENCE [LARGE SCALE GENOMIC DNA]</scope>
    <source>
        <strain evidence="1 2">DSM 26916</strain>
    </source>
</reference>
<gene>
    <name evidence="1" type="ORF">DFR35_1988</name>
</gene>
<dbReference type="Proteomes" id="UP000268908">
    <property type="component" value="Unassembled WGS sequence"/>
</dbReference>
<evidence type="ECO:0000313" key="2">
    <source>
        <dbReference type="Proteomes" id="UP000268908"/>
    </source>
</evidence>
<protein>
    <submittedName>
        <fullName evidence="1">Uncharacterized protein</fullName>
    </submittedName>
</protein>
<keyword evidence="2" id="KW-1185">Reference proteome</keyword>
<proteinExistence type="predicted"/>
<comment type="caution">
    <text evidence="1">The sequence shown here is derived from an EMBL/GenBank/DDBJ whole genome shotgun (WGS) entry which is preliminary data.</text>
</comment>
<sequence length="108" mass="11705">MAAPATTAIPNRAETLKVLRLMGGDKPILMLPGDADGYGTRWTLDGQQVQPAIATYLMKADFIADSGPTEFGARKLALTTDGTRFRNDGVLWWAGLSLLQRLKIMILG</sequence>
<evidence type="ECO:0000313" key="1">
    <source>
        <dbReference type="EMBL" id="RLJ65328.1"/>
    </source>
</evidence>
<dbReference type="OrthoDB" id="9180249at2"/>
<organism evidence="1 2">
    <name type="scientific">Sulfurisoma sediminicola</name>
    <dbReference type="NCBI Taxonomy" id="1381557"/>
    <lineage>
        <taxon>Bacteria</taxon>
        <taxon>Pseudomonadati</taxon>
        <taxon>Pseudomonadota</taxon>
        <taxon>Betaproteobacteria</taxon>
        <taxon>Nitrosomonadales</taxon>
        <taxon>Sterolibacteriaceae</taxon>
        <taxon>Sulfurisoma</taxon>
    </lineage>
</organism>